<dbReference type="SMART" id="SM00028">
    <property type="entry name" value="TPR"/>
    <property type="match status" value="5"/>
</dbReference>
<dbReference type="RefSeq" id="WP_125466471.1">
    <property type="nucleotide sequence ID" value="NZ_RWBG01000001.1"/>
</dbReference>
<keyword evidence="1" id="KW-0677">Repeat</keyword>
<dbReference type="EMBL" id="RWBG01000001">
    <property type="protein sequence ID" value="RSK41475.1"/>
    <property type="molecule type" value="Genomic_DNA"/>
</dbReference>
<dbReference type="OrthoDB" id="1465784at2"/>
<evidence type="ECO:0000256" key="2">
    <source>
        <dbReference type="ARBA" id="ARBA00022803"/>
    </source>
</evidence>
<feature type="repeat" description="TPR" evidence="3">
    <location>
        <begin position="313"/>
        <end position="346"/>
    </location>
</feature>
<keyword evidence="4" id="KW-0732">Signal</keyword>
<dbReference type="InterPro" id="IPR051012">
    <property type="entry name" value="CellSynth/LPSAsmb/PSIAsmb"/>
</dbReference>
<protein>
    <submittedName>
        <fullName evidence="5">Uncharacterized protein</fullName>
    </submittedName>
</protein>
<feature type="chain" id="PRO_5018635511" evidence="4">
    <location>
        <begin position="24"/>
        <end position="452"/>
    </location>
</feature>
<dbReference type="InterPro" id="IPR011990">
    <property type="entry name" value="TPR-like_helical_dom_sf"/>
</dbReference>
<organism evidence="5 6">
    <name type="scientific">Mangrovimonas spongiae</name>
    <dbReference type="NCBI Taxonomy" id="2494697"/>
    <lineage>
        <taxon>Bacteria</taxon>
        <taxon>Pseudomonadati</taxon>
        <taxon>Bacteroidota</taxon>
        <taxon>Flavobacteriia</taxon>
        <taxon>Flavobacteriales</taxon>
        <taxon>Flavobacteriaceae</taxon>
        <taxon>Mangrovimonas</taxon>
    </lineage>
</organism>
<evidence type="ECO:0000313" key="6">
    <source>
        <dbReference type="Proteomes" id="UP000270620"/>
    </source>
</evidence>
<evidence type="ECO:0000256" key="4">
    <source>
        <dbReference type="SAM" id="SignalP"/>
    </source>
</evidence>
<comment type="caution">
    <text evidence="5">The sequence shown here is derived from an EMBL/GenBank/DDBJ whole genome shotgun (WGS) entry which is preliminary data.</text>
</comment>
<dbReference type="Gene3D" id="1.25.40.10">
    <property type="entry name" value="Tetratricopeptide repeat domain"/>
    <property type="match status" value="3"/>
</dbReference>
<keyword evidence="2 3" id="KW-0802">TPR repeat</keyword>
<dbReference type="PANTHER" id="PTHR45586">
    <property type="entry name" value="TPR REPEAT-CONTAINING PROTEIN PA4667"/>
    <property type="match status" value="1"/>
</dbReference>
<dbReference type="AlphaFoldDB" id="A0A3R9MV37"/>
<accession>A0A3R9MV37</accession>
<dbReference type="Proteomes" id="UP000270620">
    <property type="component" value="Unassembled WGS sequence"/>
</dbReference>
<dbReference type="InterPro" id="IPR019734">
    <property type="entry name" value="TPR_rpt"/>
</dbReference>
<dbReference type="SUPFAM" id="SSF81901">
    <property type="entry name" value="HCP-like"/>
    <property type="match status" value="1"/>
</dbReference>
<gene>
    <name evidence="5" type="ORF">EJA19_00960</name>
</gene>
<dbReference type="PANTHER" id="PTHR45586:SF14">
    <property type="entry name" value="TETRATRICOPEPTIDE TPR_2 REPEAT PROTEIN"/>
    <property type="match status" value="1"/>
</dbReference>
<keyword evidence="6" id="KW-1185">Reference proteome</keyword>
<dbReference type="PROSITE" id="PS50005">
    <property type="entry name" value="TPR"/>
    <property type="match status" value="2"/>
</dbReference>
<proteinExistence type="predicted"/>
<dbReference type="SUPFAM" id="SSF48452">
    <property type="entry name" value="TPR-like"/>
    <property type="match status" value="1"/>
</dbReference>
<evidence type="ECO:0000256" key="1">
    <source>
        <dbReference type="ARBA" id="ARBA00022737"/>
    </source>
</evidence>
<evidence type="ECO:0000313" key="5">
    <source>
        <dbReference type="EMBL" id="RSK41475.1"/>
    </source>
</evidence>
<name>A0A3R9MV37_9FLAO</name>
<feature type="signal peptide" evidence="4">
    <location>
        <begin position="1"/>
        <end position="23"/>
    </location>
</feature>
<dbReference type="Pfam" id="PF13181">
    <property type="entry name" value="TPR_8"/>
    <property type="match status" value="2"/>
</dbReference>
<evidence type="ECO:0000256" key="3">
    <source>
        <dbReference type="PROSITE-ProRule" id="PRU00339"/>
    </source>
</evidence>
<reference evidence="5 6" key="1">
    <citation type="submission" date="2018-12" db="EMBL/GenBank/DDBJ databases">
        <title>Mangrovimonas spongiae sp. nov., a novel member of the genus Mangrovimonas isolated from marine sponge.</title>
        <authorList>
            <person name="Zhuang L."/>
            <person name="Luo L."/>
        </authorList>
    </citation>
    <scope>NUCLEOTIDE SEQUENCE [LARGE SCALE GENOMIC DNA]</scope>
    <source>
        <strain evidence="5 6">HN-E26</strain>
    </source>
</reference>
<feature type="repeat" description="TPR" evidence="3">
    <location>
        <begin position="76"/>
        <end position="109"/>
    </location>
</feature>
<dbReference type="Pfam" id="PF13432">
    <property type="entry name" value="TPR_16"/>
    <property type="match status" value="1"/>
</dbReference>
<sequence length="452" mass="52441">MKLKQHIVKLLIVLFLVPGFTMAQVDFNKTPDDDLGNVEDEFQQHFFEALKQKGIENYERAVDALKKCLNIKSDVAVVYYELGKNYNKLKNFGAAEDALKEAVSMDEDNEWYLDELYDVYIQQEDFKRAIKTVEHLVEYHPDYKEDLAALYVRTENYKDALKLLDELDETYGVSPSRDILRNQVYKATGKKKDQIENLEERVEDNPDEESNYLALIFRYSENNQKEEAFETAKKLLEIKPNSELVHLALYKFYLEDGEAEKAITSMKVVLKSLQIKPQAKAMVLTDFVKFVKDHPEYETDLVEATTLAQEDDPKSYQEVAQYFLQKGNKEKALEYFQKALNLEGNNFGVLRNILLLQLDLEQYDDVVSKSENALIMYPSQPIFYLINGVALNKQDKSHQAIDVLTMGLDYIIEDDKMLSDFYVQLSIAHTKLNHASKGKMYREKAQKLKPTN</sequence>